<dbReference type="OrthoDB" id="9770030at2"/>
<dbReference type="SUPFAM" id="SSF52821">
    <property type="entry name" value="Rhodanese/Cell cycle control phosphatase"/>
    <property type="match status" value="2"/>
</dbReference>
<name>A0A0A5GKP6_9BACI</name>
<evidence type="ECO:0000256" key="1">
    <source>
        <dbReference type="ARBA" id="ARBA00012245"/>
    </source>
</evidence>
<dbReference type="Proteomes" id="UP000030403">
    <property type="component" value="Unassembled WGS sequence"/>
</dbReference>
<feature type="chain" id="PRO_5038573531" description="thiosulfate sulfurtransferase" evidence="4">
    <location>
        <begin position="26"/>
        <end position="309"/>
    </location>
</feature>
<dbReference type="EC" id="2.8.1.1" evidence="1"/>
<dbReference type="InterPro" id="IPR001763">
    <property type="entry name" value="Rhodanese-like_dom"/>
</dbReference>
<dbReference type="EMBL" id="AVPF01000001">
    <property type="protein sequence ID" value="KGX91803.1"/>
    <property type="molecule type" value="Genomic_DNA"/>
</dbReference>
<feature type="domain" description="Rhodanese" evidence="5">
    <location>
        <begin position="56"/>
        <end position="163"/>
    </location>
</feature>
<dbReference type="Gene3D" id="3.40.250.10">
    <property type="entry name" value="Rhodanese-like domain"/>
    <property type="match status" value="2"/>
</dbReference>
<protein>
    <recommendedName>
        <fullName evidence="1">thiosulfate sulfurtransferase</fullName>
        <ecNumber evidence="1">2.8.1.1</ecNumber>
    </recommendedName>
</protein>
<organism evidence="6 7">
    <name type="scientific">Pontibacillus marinus BH030004 = DSM 16465</name>
    <dbReference type="NCBI Taxonomy" id="1385511"/>
    <lineage>
        <taxon>Bacteria</taxon>
        <taxon>Bacillati</taxon>
        <taxon>Bacillota</taxon>
        <taxon>Bacilli</taxon>
        <taxon>Bacillales</taxon>
        <taxon>Bacillaceae</taxon>
        <taxon>Pontibacillus</taxon>
    </lineage>
</organism>
<evidence type="ECO:0000313" key="6">
    <source>
        <dbReference type="EMBL" id="KGX91803.1"/>
    </source>
</evidence>
<dbReference type="CDD" id="cd01449">
    <property type="entry name" value="TST_Repeat_2"/>
    <property type="match status" value="1"/>
</dbReference>
<keyword evidence="4" id="KW-0732">Signal</keyword>
<evidence type="ECO:0000256" key="3">
    <source>
        <dbReference type="ARBA" id="ARBA00047549"/>
    </source>
</evidence>
<accession>A0A0A5GKP6</accession>
<evidence type="ECO:0000256" key="2">
    <source>
        <dbReference type="ARBA" id="ARBA00022737"/>
    </source>
</evidence>
<comment type="caution">
    <text evidence="6">The sequence shown here is derived from an EMBL/GenBank/DDBJ whole genome shotgun (WGS) entry which is preliminary data.</text>
</comment>
<dbReference type="GO" id="GO:0004792">
    <property type="term" value="F:thiosulfate-cyanide sulfurtransferase activity"/>
    <property type="evidence" value="ECO:0007669"/>
    <property type="project" value="UniProtKB-EC"/>
</dbReference>
<dbReference type="PROSITE" id="PS51257">
    <property type="entry name" value="PROKAR_LIPOPROTEIN"/>
    <property type="match status" value="1"/>
</dbReference>
<dbReference type="eggNOG" id="COG2897">
    <property type="taxonomic scope" value="Bacteria"/>
</dbReference>
<dbReference type="AlphaFoldDB" id="A0A0A5GKP6"/>
<keyword evidence="7" id="KW-1185">Reference proteome</keyword>
<evidence type="ECO:0000313" key="7">
    <source>
        <dbReference type="Proteomes" id="UP000030403"/>
    </source>
</evidence>
<keyword evidence="2" id="KW-0677">Repeat</keyword>
<proteinExistence type="predicted"/>
<dbReference type="SMART" id="SM00450">
    <property type="entry name" value="RHOD"/>
    <property type="match status" value="2"/>
</dbReference>
<dbReference type="PANTHER" id="PTHR43855:SF1">
    <property type="entry name" value="THIOSULFATE SULFURTRANSFERASE"/>
    <property type="match status" value="1"/>
</dbReference>
<dbReference type="PROSITE" id="PS50206">
    <property type="entry name" value="RHODANESE_3"/>
    <property type="match status" value="2"/>
</dbReference>
<feature type="signal peptide" evidence="4">
    <location>
        <begin position="1"/>
        <end position="25"/>
    </location>
</feature>
<keyword evidence="6" id="KW-0808">Transferase</keyword>
<evidence type="ECO:0000259" key="5">
    <source>
        <dbReference type="PROSITE" id="PS50206"/>
    </source>
</evidence>
<comment type="catalytic activity">
    <reaction evidence="3">
        <text>thiosulfate + hydrogen cyanide = thiocyanate + sulfite + 2 H(+)</text>
        <dbReference type="Rhea" id="RHEA:16881"/>
        <dbReference type="ChEBI" id="CHEBI:15378"/>
        <dbReference type="ChEBI" id="CHEBI:17359"/>
        <dbReference type="ChEBI" id="CHEBI:18022"/>
        <dbReference type="ChEBI" id="CHEBI:18407"/>
        <dbReference type="ChEBI" id="CHEBI:33542"/>
        <dbReference type="EC" id="2.8.1.1"/>
    </reaction>
</comment>
<reference evidence="6 7" key="1">
    <citation type="submission" date="2013-08" db="EMBL/GenBank/DDBJ databases">
        <authorList>
            <person name="Huang J."/>
            <person name="Wang G."/>
        </authorList>
    </citation>
    <scope>NUCLEOTIDE SEQUENCE [LARGE SCALE GENOMIC DNA]</scope>
    <source>
        <strain evidence="6 7">BH030004</strain>
    </source>
</reference>
<sequence>MKLKKKSLAILSLLLGIFIAGCSSNQDTNANAKSEEEGYANGDLLVEASWVKEHKDDENIQFVDMRGEGFEAGHIPGAVNMTWGALTRKDYKVDGFLADADTFTKSMQNIGINNDSTVVVYDGGNSLGAARLFYALEYFGHKNVKILNGGYQAWLNAGNEVATGKANPTKGNFQASANKDLQSSQEEVKNNLKSDDVVLLDTRSDAEYTGEKVRAERGGHISGAVHLEWKNSITKNEDGVPVFKSNEELLKQFEGAGIVKDKKVVPYCQTNVRGAHTYFTLRLLGYEKVSPYEGSWAQWGNTADAPIEK</sequence>
<dbReference type="Pfam" id="PF00581">
    <property type="entry name" value="Rhodanese"/>
    <property type="match status" value="2"/>
</dbReference>
<dbReference type="RefSeq" id="WP_051254942.1">
    <property type="nucleotide sequence ID" value="NZ_AULJ01000001.1"/>
</dbReference>
<dbReference type="InterPro" id="IPR036873">
    <property type="entry name" value="Rhodanese-like_dom_sf"/>
</dbReference>
<feature type="domain" description="Rhodanese" evidence="5">
    <location>
        <begin position="193"/>
        <end position="308"/>
    </location>
</feature>
<dbReference type="PANTHER" id="PTHR43855">
    <property type="entry name" value="THIOSULFATE SULFURTRANSFERASE"/>
    <property type="match status" value="1"/>
</dbReference>
<gene>
    <name evidence="6" type="ORF">N783_00755</name>
</gene>
<dbReference type="InterPro" id="IPR051126">
    <property type="entry name" value="Thiosulfate_sulfurtransferase"/>
</dbReference>
<dbReference type="CDD" id="cd01448">
    <property type="entry name" value="TST_Repeat_1"/>
    <property type="match status" value="1"/>
</dbReference>
<dbReference type="STRING" id="1385511.GCA_000425225_00105"/>
<evidence type="ECO:0000256" key="4">
    <source>
        <dbReference type="SAM" id="SignalP"/>
    </source>
</evidence>